<feature type="region of interest" description="Disordered" evidence="1">
    <location>
        <begin position="14"/>
        <end position="39"/>
    </location>
</feature>
<evidence type="ECO:0000256" key="2">
    <source>
        <dbReference type="SAM" id="SignalP"/>
    </source>
</evidence>
<protein>
    <recommendedName>
        <fullName evidence="5">Porin</fullName>
    </recommendedName>
</protein>
<sequence length="72" mass="7192">MRLMLIALVFAASSAQAAEDKRAAPKPMPSPKQSSGNPCAAYGPGFVQVEGGSTCVRVGGGIGVGVGTSSRR</sequence>
<dbReference type="EMBL" id="QYYD01000020">
    <property type="protein sequence ID" value="RJF69992.1"/>
    <property type="molecule type" value="Genomic_DNA"/>
</dbReference>
<keyword evidence="2" id="KW-0732">Signal</keyword>
<proteinExistence type="predicted"/>
<comment type="caution">
    <text evidence="3">The sequence shown here is derived from an EMBL/GenBank/DDBJ whole genome shotgun (WGS) entry which is preliminary data.</text>
</comment>
<feature type="signal peptide" evidence="2">
    <location>
        <begin position="1"/>
        <end position="17"/>
    </location>
</feature>
<evidence type="ECO:0000313" key="3">
    <source>
        <dbReference type="EMBL" id="RJF69992.1"/>
    </source>
</evidence>
<evidence type="ECO:0000256" key="1">
    <source>
        <dbReference type="SAM" id="MobiDB-lite"/>
    </source>
</evidence>
<dbReference type="AlphaFoldDB" id="A0A418V233"/>
<reference evidence="3 4" key="1">
    <citation type="submission" date="2018-09" db="EMBL/GenBank/DDBJ databases">
        <title>Draft genome sequence of Rhodopseudomonas palustris 2.1.18.</title>
        <authorList>
            <person name="Robertson S.L."/>
            <person name="Meyer T.E."/>
            <person name="Kyndt J.A."/>
        </authorList>
    </citation>
    <scope>NUCLEOTIDE SEQUENCE [LARGE SCALE GENOMIC DNA]</scope>
    <source>
        <strain evidence="3 4">2.1.18</strain>
    </source>
</reference>
<feature type="chain" id="PRO_5018970568" description="Porin" evidence="2">
    <location>
        <begin position="18"/>
        <end position="72"/>
    </location>
</feature>
<name>A0A418V233_RHOPL</name>
<organism evidence="3 4">
    <name type="scientific">Rhodopseudomonas palustris</name>
    <dbReference type="NCBI Taxonomy" id="1076"/>
    <lineage>
        <taxon>Bacteria</taxon>
        <taxon>Pseudomonadati</taxon>
        <taxon>Pseudomonadota</taxon>
        <taxon>Alphaproteobacteria</taxon>
        <taxon>Hyphomicrobiales</taxon>
        <taxon>Nitrobacteraceae</taxon>
        <taxon>Rhodopseudomonas</taxon>
    </lineage>
</organism>
<evidence type="ECO:0008006" key="5">
    <source>
        <dbReference type="Google" id="ProtNLM"/>
    </source>
</evidence>
<evidence type="ECO:0000313" key="4">
    <source>
        <dbReference type="Proteomes" id="UP000285523"/>
    </source>
</evidence>
<dbReference type="Proteomes" id="UP000285523">
    <property type="component" value="Unassembled WGS sequence"/>
</dbReference>
<accession>A0A418V233</accession>
<gene>
    <name evidence="3" type="ORF">D4Q52_18875</name>
</gene>